<evidence type="ECO:0008006" key="4">
    <source>
        <dbReference type="Google" id="ProtNLM"/>
    </source>
</evidence>
<accession>A0A446CDN5</accession>
<keyword evidence="1" id="KW-0732">Signal</keyword>
<name>A0A446CDN5_9BURK</name>
<dbReference type="EMBL" id="UFQC01000008">
    <property type="protein sequence ID" value="SSW65939.1"/>
    <property type="molecule type" value="Genomic_DNA"/>
</dbReference>
<dbReference type="Proteomes" id="UP000289465">
    <property type="component" value="Unassembled WGS sequence"/>
</dbReference>
<sequence>MNRNRAAARLGIAGRLACCLALSAVPAQYVRAQLAPPATEEPQAWPEAETVRTLLRADAAAALADCRVPGICPAGGAAASPVPPAGPAVLPARPFDDIRVLAIFGVARSLRVDLNVNGAVLRYQAGRGAPVAGSAVAGAYQLLAIEDACVRLRRDGREHTACLDLGRAYP</sequence>
<feature type="chain" id="PRO_5018990540" description="Pilus assembly protein PilP" evidence="1">
    <location>
        <begin position="24"/>
        <end position="170"/>
    </location>
</feature>
<dbReference type="AlphaFoldDB" id="A0A446CDN5"/>
<evidence type="ECO:0000313" key="3">
    <source>
        <dbReference type="Proteomes" id="UP000289465"/>
    </source>
</evidence>
<proteinExistence type="predicted"/>
<feature type="signal peptide" evidence="1">
    <location>
        <begin position="1"/>
        <end position="23"/>
    </location>
</feature>
<protein>
    <recommendedName>
        <fullName evidence="4">Pilus assembly protein PilP</fullName>
    </recommendedName>
</protein>
<organism evidence="2 3">
    <name type="scientific">Achromobacter veterisilvae</name>
    <dbReference type="NCBI Taxonomy" id="2069367"/>
    <lineage>
        <taxon>Bacteria</taxon>
        <taxon>Pseudomonadati</taxon>
        <taxon>Pseudomonadota</taxon>
        <taxon>Betaproteobacteria</taxon>
        <taxon>Burkholderiales</taxon>
        <taxon>Alcaligenaceae</taxon>
        <taxon>Achromobacter</taxon>
    </lineage>
</organism>
<dbReference type="RefSeq" id="WP_208742369.1">
    <property type="nucleotide sequence ID" value="NZ_UFQC01000008.1"/>
</dbReference>
<gene>
    <name evidence="2" type="ORF">AVE30378_01874</name>
</gene>
<evidence type="ECO:0000256" key="1">
    <source>
        <dbReference type="SAM" id="SignalP"/>
    </source>
</evidence>
<evidence type="ECO:0000313" key="2">
    <source>
        <dbReference type="EMBL" id="SSW65939.1"/>
    </source>
</evidence>
<reference evidence="2 3" key="1">
    <citation type="submission" date="2018-07" db="EMBL/GenBank/DDBJ databases">
        <authorList>
            <person name="Peeters C."/>
        </authorList>
    </citation>
    <scope>NUCLEOTIDE SEQUENCE [LARGE SCALE GENOMIC DNA]</scope>
    <source>
        <strain evidence="2 3">LMG 30378</strain>
    </source>
</reference>